<dbReference type="InterPro" id="IPR013761">
    <property type="entry name" value="SAM/pointed_sf"/>
</dbReference>
<comment type="caution">
    <text evidence="2">The sequence shown here is derived from an EMBL/GenBank/DDBJ whole genome shotgun (WGS) entry which is preliminary data.</text>
</comment>
<keyword evidence="3" id="KW-1185">Reference proteome</keyword>
<proteinExistence type="predicted"/>
<dbReference type="EMBL" id="LSRX01000169">
    <property type="protein sequence ID" value="OLQ06047.1"/>
    <property type="molecule type" value="Genomic_DNA"/>
</dbReference>
<name>A0A1Q9EF96_SYMMI</name>
<organism evidence="2 3">
    <name type="scientific">Symbiodinium microadriaticum</name>
    <name type="common">Dinoflagellate</name>
    <name type="synonym">Zooxanthella microadriatica</name>
    <dbReference type="NCBI Taxonomy" id="2951"/>
    <lineage>
        <taxon>Eukaryota</taxon>
        <taxon>Sar</taxon>
        <taxon>Alveolata</taxon>
        <taxon>Dinophyceae</taxon>
        <taxon>Suessiales</taxon>
        <taxon>Symbiodiniaceae</taxon>
        <taxon>Symbiodinium</taxon>
    </lineage>
</organism>
<dbReference type="InterPro" id="IPR016197">
    <property type="entry name" value="Chromo-like_dom_sf"/>
</dbReference>
<dbReference type="Gene3D" id="1.10.150.50">
    <property type="entry name" value="Transcription Factor, Ets-1"/>
    <property type="match status" value="1"/>
</dbReference>
<dbReference type="OrthoDB" id="480888at2759"/>
<feature type="region of interest" description="Disordered" evidence="1">
    <location>
        <begin position="329"/>
        <end position="384"/>
    </location>
</feature>
<evidence type="ECO:0000256" key="1">
    <source>
        <dbReference type="SAM" id="MobiDB-lite"/>
    </source>
</evidence>
<evidence type="ECO:0000313" key="2">
    <source>
        <dbReference type="EMBL" id="OLQ06047.1"/>
    </source>
</evidence>
<feature type="region of interest" description="Disordered" evidence="1">
    <location>
        <begin position="1188"/>
        <end position="1208"/>
    </location>
</feature>
<dbReference type="SUPFAM" id="SSF47769">
    <property type="entry name" value="SAM/Pointed domain"/>
    <property type="match status" value="1"/>
</dbReference>
<evidence type="ECO:0000313" key="3">
    <source>
        <dbReference type="Proteomes" id="UP000186817"/>
    </source>
</evidence>
<protein>
    <recommendedName>
        <fullName evidence="4">SAM domain-containing protein</fullName>
    </recommendedName>
</protein>
<dbReference type="SUPFAM" id="SSF54160">
    <property type="entry name" value="Chromo domain-like"/>
    <property type="match status" value="3"/>
</dbReference>
<dbReference type="SUPFAM" id="SSF50249">
    <property type="entry name" value="Nucleic acid-binding proteins"/>
    <property type="match status" value="1"/>
</dbReference>
<dbReference type="Proteomes" id="UP000186817">
    <property type="component" value="Unassembled WGS sequence"/>
</dbReference>
<dbReference type="InterPro" id="IPR012340">
    <property type="entry name" value="NA-bd_OB-fold"/>
</dbReference>
<feature type="compositionally biased region" description="Polar residues" evidence="1">
    <location>
        <begin position="329"/>
        <end position="348"/>
    </location>
</feature>
<reference evidence="2 3" key="1">
    <citation type="submission" date="2016-02" db="EMBL/GenBank/DDBJ databases">
        <title>Genome analysis of coral dinoflagellate symbionts highlights evolutionary adaptations to a symbiotic lifestyle.</title>
        <authorList>
            <person name="Aranda M."/>
            <person name="Li Y."/>
            <person name="Liew Y.J."/>
            <person name="Baumgarten S."/>
            <person name="Simakov O."/>
            <person name="Wilson M."/>
            <person name="Piel J."/>
            <person name="Ashoor H."/>
            <person name="Bougouffa S."/>
            <person name="Bajic V.B."/>
            <person name="Ryu T."/>
            <person name="Ravasi T."/>
            <person name="Bayer T."/>
            <person name="Micklem G."/>
            <person name="Kim H."/>
            <person name="Bhak J."/>
            <person name="Lajeunesse T.C."/>
            <person name="Voolstra C.R."/>
        </authorList>
    </citation>
    <scope>NUCLEOTIDE SEQUENCE [LARGE SCALE GENOMIC DNA]</scope>
    <source>
        <strain evidence="2 3">CCMP2467</strain>
    </source>
</reference>
<sequence length="1817" mass="200607">MESQPAMPWIHQWLASIDAVLVTYASKFEDLGYDSRNILSQMTTEELKSDLEGMSVKHAHGRMILKHHAKLQEATTSDAETASPVQAQASSSGAVEGIAQRLPPFVADAIDFQPKVFIPVLCLRWAQGKIHGQMVFTSGAFKDRSMFELFIDLATGRQRVEEIDPLEVVVHGSTLDVVGGSRRATVLRMLQGIWGHITIRAPCHLFHPTDPKVASRFQAKDTTTGGAGILFHGRQQEAWHMGKPLFRCAQEWCDLHDDSVRSDLEPLAHHATSGAIRPSQTPALSTINEAMAPMSTFAQHDSHGDEVHAIQRSTSHKLAARSSVTFRATGQGEASNLENEKCAQSNSHESQEVSAIAEGPRSGRHTTHGSSTNAARREESHVQPDLDTADPFVLRVGMIVLMAGPQFKFGEVIEISPESHKAAPIKVQYDAPFQKVARFAVDDLQVPDYSSLSTGMPVSVSYNERVFYCSIIQISTEASRSRAPVQVRYQGYTSEDDEWVGADRLRTKSLTYAQPKLPDSHMASQVSEEGEEACDGMPSRGTFVCCMWLEGKCHRKGQHWLAGRLYLHEDVPGMSCGFGDNCRYLHYARRASTNGDTTEGSSSIAARCEESHVGPELKTVDPCVLRVGMIVLMAGPQFKFKFGEVIEISPESHKAAPIKVQYDAPFQKVARFAVDDLQAPDYSSLSTGMPVSVSYNERVFYCSIIQISTEASRSRAPVQVRYQGYTSEDDEWVGADRLHSKSLTYAQPTLPDSHMASQVSEEGEEACDGMPSRGTFVCCMWLEGKCYWKGQHWLAGRLYLHEDVPGMHCGFGERCTYLHYQRRKAQKGDTMHGSSSVAAIRQHLRVEPDLRIADPFVLREGMIVFMDGPHFKRKSRKYGEVIEISHDSHKAAPIKVRYGEHSGHEAWFAVDDLQVPDYGSLSTGMEMCVCCNEGTFSCTVMQIEPSRPVAPVHVRYNGYASDNDEWVGADRLRTSSLKYVQPKLDSQMASQLSEEGEEPCGSSNIAARREASRVEPDLRIADPFVLREGMIVFMDGPHFKRKSRKYGEVIEISHDSHKAAPIKVRYGEHAGQEAWFAVDDLQVPDYGSLSTGMEMCVCCNEGTYSCTVMQIEPSRPVAPVHVRYNGYASDNDEWVGADRLRTSSLKYVQPKLDTQSEFSHPNCAGGHAAARSTQCPSAANQTSAKLLPSMPASHEPLPWNEAESEDDEDAATKLDSAITAVGKALQQQGTDAAWQLTLEETLRPPAASPLVASVLSHYGWMEASFSSEPELQKLHDHLVKLRSDLFEDASSCCTDSDPDSGGAVGLAEALVNDGASSCAMQAGSLDELLEAQRDTIDKLEGTLICGTFRCVAASSEGKLKHCGEVIVERGPGPMIGCRVRIPAGRSRGNAWDCDRCYVRILVAAFSGLIFPADGAARKVQQTFSANDFRRTELYGRIVHCKALGVPRQKLFVCSKSKKTNHERYVAFKAINGKLPPIQVPWPKGTTPASISDLHVVEVRSWDGDRPPRGKYVKSLKMHARNSDAAILEPVQISMNFCDWEPEQKSVLPAAGFPRPDLSSRVHFRNSSPVVGIQHKGVPTSVVVSCTPDTGLHVHVLDINAYLDSPELQHIRKLVQRRAVGVWFMDHEDMPLDANLPFFPPEMEKELTFAEGCERAAVTFTFPFTEHQVVDMHHVQISETIVRCDSLLSPADAGRLILGEADGDAIGRTLRLVARLAKKFEDAEVARESLALFEHLDISFSRKACSSARFAQLISSRTMRTLAYMVDRHVGNCLMGQSWSELLVGDAQPSSSALSVTYSHSQPDPSTWKVMERMPCSP</sequence>
<accession>A0A1Q9EF96</accession>
<gene>
    <name evidence="2" type="ORF">AK812_SmicGene10710</name>
</gene>
<evidence type="ECO:0008006" key="4">
    <source>
        <dbReference type="Google" id="ProtNLM"/>
    </source>
</evidence>
<feature type="compositionally biased region" description="Basic and acidic residues" evidence="1">
    <location>
        <begin position="375"/>
        <end position="384"/>
    </location>
</feature>